<accession>A0A846YLI1</accession>
<feature type="domain" description="FAS1-like dehydratase" evidence="1">
    <location>
        <begin position="28"/>
        <end position="150"/>
    </location>
</feature>
<dbReference type="Proteomes" id="UP000570678">
    <property type="component" value="Unassembled WGS sequence"/>
</dbReference>
<evidence type="ECO:0000313" key="3">
    <source>
        <dbReference type="Proteomes" id="UP000570678"/>
    </source>
</evidence>
<dbReference type="PANTHER" id="PTHR43664">
    <property type="entry name" value="MONOAMINE OXIDASE-RELATED"/>
    <property type="match status" value="1"/>
</dbReference>
<sequence length="172" mass="18968">MTVIEQQLSSAEVDPLVRGKTWEEMTPGSIFRTARRTVTEADLIQFITWGGFNEPLFYDNSHASAGGYTGRLIPGAMIYCLAEGLILQTNVLNGTGLAFMHMELTVKRPVYVGDTLHALVRTTESRASSKPGRGVVTAHVSVRNQRDEEVLVFTPVRLIRGADFVEPEAAHH</sequence>
<dbReference type="SUPFAM" id="SSF54637">
    <property type="entry name" value="Thioesterase/thiol ester dehydrase-isomerase"/>
    <property type="match status" value="1"/>
</dbReference>
<comment type="caution">
    <text evidence="2">The sequence shown here is derived from an EMBL/GenBank/DDBJ whole genome shotgun (WGS) entry which is preliminary data.</text>
</comment>
<protein>
    <submittedName>
        <fullName evidence="2">Acyl dehydratase</fullName>
    </submittedName>
</protein>
<gene>
    <name evidence="2" type="ORF">HGA15_31075</name>
</gene>
<evidence type="ECO:0000259" key="1">
    <source>
        <dbReference type="Pfam" id="PF13452"/>
    </source>
</evidence>
<evidence type="ECO:0000313" key="2">
    <source>
        <dbReference type="EMBL" id="NKY60506.1"/>
    </source>
</evidence>
<name>A0A846YLI1_9NOCA</name>
<dbReference type="InterPro" id="IPR029069">
    <property type="entry name" value="HotDog_dom_sf"/>
</dbReference>
<organism evidence="2 3">
    <name type="scientific">Nocardia flavorosea</name>
    <dbReference type="NCBI Taxonomy" id="53429"/>
    <lineage>
        <taxon>Bacteria</taxon>
        <taxon>Bacillati</taxon>
        <taxon>Actinomycetota</taxon>
        <taxon>Actinomycetes</taxon>
        <taxon>Mycobacteriales</taxon>
        <taxon>Nocardiaceae</taxon>
        <taxon>Nocardia</taxon>
    </lineage>
</organism>
<dbReference type="AlphaFoldDB" id="A0A846YLI1"/>
<dbReference type="Pfam" id="PF13452">
    <property type="entry name" value="FAS1_DH_region"/>
    <property type="match status" value="1"/>
</dbReference>
<dbReference type="Gene3D" id="3.10.129.10">
    <property type="entry name" value="Hotdog Thioesterase"/>
    <property type="match status" value="1"/>
</dbReference>
<dbReference type="InterPro" id="IPR039569">
    <property type="entry name" value="FAS1-like_DH_region"/>
</dbReference>
<proteinExistence type="predicted"/>
<reference evidence="2 3" key="1">
    <citation type="submission" date="2020-04" db="EMBL/GenBank/DDBJ databases">
        <title>MicrobeNet Type strains.</title>
        <authorList>
            <person name="Nicholson A.C."/>
        </authorList>
    </citation>
    <scope>NUCLEOTIDE SEQUENCE [LARGE SCALE GENOMIC DNA]</scope>
    <source>
        <strain evidence="2 3">JCM 3332</strain>
    </source>
</reference>
<dbReference type="PANTHER" id="PTHR43664:SF1">
    <property type="entry name" value="BETA-METHYLMALYL-COA DEHYDRATASE"/>
    <property type="match status" value="1"/>
</dbReference>
<keyword evidence="3" id="KW-1185">Reference proteome</keyword>
<dbReference type="EMBL" id="JAAXOT010000023">
    <property type="protein sequence ID" value="NKY60506.1"/>
    <property type="molecule type" value="Genomic_DNA"/>
</dbReference>
<dbReference type="RefSeq" id="WP_062980055.1">
    <property type="nucleotide sequence ID" value="NZ_JAAXOT010000023.1"/>
</dbReference>
<dbReference type="InterPro" id="IPR052342">
    <property type="entry name" value="MCH/BMMD"/>
</dbReference>